<proteinExistence type="predicted"/>
<reference evidence="1" key="1">
    <citation type="journal article" date="2021" name="New Phytol.">
        <title>Evolutionary innovations through gain and loss of genes in the ectomycorrhizal Boletales.</title>
        <authorList>
            <person name="Wu G."/>
            <person name="Miyauchi S."/>
            <person name="Morin E."/>
            <person name="Kuo A."/>
            <person name="Drula E."/>
            <person name="Varga T."/>
            <person name="Kohler A."/>
            <person name="Feng B."/>
            <person name="Cao Y."/>
            <person name="Lipzen A."/>
            <person name="Daum C."/>
            <person name="Hundley H."/>
            <person name="Pangilinan J."/>
            <person name="Johnson J."/>
            <person name="Barry K."/>
            <person name="LaButti K."/>
            <person name="Ng V."/>
            <person name="Ahrendt S."/>
            <person name="Min B."/>
            <person name="Choi I.G."/>
            <person name="Park H."/>
            <person name="Plett J.M."/>
            <person name="Magnuson J."/>
            <person name="Spatafora J.W."/>
            <person name="Nagy L.G."/>
            <person name="Henrissat B."/>
            <person name="Grigoriev I.V."/>
            <person name="Yang Z.L."/>
            <person name="Xu J."/>
            <person name="Martin F.M."/>
        </authorList>
    </citation>
    <scope>NUCLEOTIDE SEQUENCE</scope>
    <source>
        <strain evidence="1">KUC20120723A-06</strain>
    </source>
</reference>
<evidence type="ECO:0000313" key="2">
    <source>
        <dbReference type="Proteomes" id="UP000790709"/>
    </source>
</evidence>
<keyword evidence="2" id="KW-1185">Reference proteome</keyword>
<dbReference type="Proteomes" id="UP000790709">
    <property type="component" value="Unassembled WGS sequence"/>
</dbReference>
<dbReference type="EMBL" id="MU266704">
    <property type="protein sequence ID" value="KAH7919021.1"/>
    <property type="molecule type" value="Genomic_DNA"/>
</dbReference>
<organism evidence="1 2">
    <name type="scientific">Leucogyrophana mollusca</name>
    <dbReference type="NCBI Taxonomy" id="85980"/>
    <lineage>
        <taxon>Eukaryota</taxon>
        <taxon>Fungi</taxon>
        <taxon>Dikarya</taxon>
        <taxon>Basidiomycota</taxon>
        <taxon>Agaricomycotina</taxon>
        <taxon>Agaricomycetes</taxon>
        <taxon>Agaricomycetidae</taxon>
        <taxon>Boletales</taxon>
        <taxon>Boletales incertae sedis</taxon>
        <taxon>Leucogyrophana</taxon>
    </lineage>
</organism>
<protein>
    <submittedName>
        <fullName evidence="1">Uncharacterized protein</fullName>
    </submittedName>
</protein>
<name>A0ACB8B1B7_9AGAM</name>
<gene>
    <name evidence="1" type="ORF">BV22DRAFT_1108214</name>
</gene>
<evidence type="ECO:0000313" key="1">
    <source>
        <dbReference type="EMBL" id="KAH7919021.1"/>
    </source>
</evidence>
<sequence length="360" mass="40663">MDAEQLLQLNDEYSNDKELQHHHIAALGVLVFVSTKESRLLCTERLRDHRTYLYEGGNDRAFITTMGLDVESFHCILNNTLPTAVPRASHCSLDPAGALGLVLQYLNSTMRKVSLMQIFALIPSMVSCYIWLLDILLCTLKKFPAASIQWPQGGKFQENNNLVVARHNLLTGALGTMDGLNLPVEVADDHKIKNATYNGWLHAHFVSSVLAFVAEGIVIACRLNAPGSWHDSRVAQPIYEKLHMETPEAPIKEGQRLPADPVEQWQLLAFDHQLLSFHQLAEWGVQGLQGSFGCLRVPLDINFCDKRGDLLEICVQLNNVRARLVGINEIRSEEIWARFEQMMFGEQRRKDCVGRFHHVC</sequence>
<comment type="caution">
    <text evidence="1">The sequence shown here is derived from an EMBL/GenBank/DDBJ whole genome shotgun (WGS) entry which is preliminary data.</text>
</comment>
<accession>A0ACB8B1B7</accession>